<gene>
    <name evidence="11" type="ORF">M513_13064</name>
</gene>
<comment type="similarity">
    <text evidence="7">Belongs to the protein-tyrosine phosphatase family. Non-receptor class 4 subfamily.</text>
</comment>
<dbReference type="InterPro" id="IPR016130">
    <property type="entry name" value="Tyr_Pase_AS"/>
</dbReference>
<dbReference type="AlphaFoldDB" id="A0A085LM64"/>
<evidence type="ECO:0000256" key="8">
    <source>
        <dbReference type="SAM" id="MobiDB-lite"/>
    </source>
</evidence>
<protein>
    <recommendedName>
        <fullName evidence="2">protein-tyrosine-phosphatase</fullName>
        <ecNumber evidence="2">3.1.3.48</ecNumber>
    </recommendedName>
</protein>
<keyword evidence="4" id="KW-0597">Phosphoprotein</keyword>
<evidence type="ECO:0000313" key="12">
    <source>
        <dbReference type="Proteomes" id="UP000030764"/>
    </source>
</evidence>
<dbReference type="SUPFAM" id="SSF52799">
    <property type="entry name" value="(Phosphotyrosine protein) phosphatases II"/>
    <property type="match status" value="1"/>
</dbReference>
<dbReference type="PROSITE" id="PS50056">
    <property type="entry name" value="TYR_PHOSPHATASE_2"/>
    <property type="match status" value="1"/>
</dbReference>
<evidence type="ECO:0000256" key="6">
    <source>
        <dbReference type="ARBA" id="ARBA00022912"/>
    </source>
</evidence>
<dbReference type="PROSITE" id="PS00383">
    <property type="entry name" value="TYR_PHOSPHATASE_1"/>
    <property type="match status" value="1"/>
</dbReference>
<keyword evidence="3" id="KW-0963">Cytoplasm</keyword>
<evidence type="ECO:0000259" key="10">
    <source>
        <dbReference type="PROSITE" id="PS50056"/>
    </source>
</evidence>
<dbReference type="GO" id="GO:0005737">
    <property type="term" value="C:cytoplasm"/>
    <property type="evidence" value="ECO:0007669"/>
    <property type="project" value="UniProtKB-SubCell"/>
</dbReference>
<keyword evidence="6" id="KW-0904">Protein phosphatase</keyword>
<evidence type="ECO:0000256" key="7">
    <source>
        <dbReference type="ARBA" id="ARBA00034734"/>
    </source>
</evidence>
<dbReference type="InterPro" id="IPR029021">
    <property type="entry name" value="Prot-tyrosine_phosphatase-like"/>
</dbReference>
<name>A0A085LM64_9BILA</name>
<keyword evidence="12" id="KW-1185">Reference proteome</keyword>
<dbReference type="InterPro" id="IPR047170">
    <property type="entry name" value="PTN12/18/22"/>
</dbReference>
<dbReference type="InterPro" id="IPR003595">
    <property type="entry name" value="Tyr_Pase_cat"/>
</dbReference>
<evidence type="ECO:0000313" key="11">
    <source>
        <dbReference type="EMBL" id="KFD46060.1"/>
    </source>
</evidence>
<dbReference type="EMBL" id="KL363397">
    <property type="protein sequence ID" value="KFD46060.1"/>
    <property type="molecule type" value="Genomic_DNA"/>
</dbReference>
<organism evidence="11 12">
    <name type="scientific">Trichuris suis</name>
    <name type="common">pig whipworm</name>
    <dbReference type="NCBI Taxonomy" id="68888"/>
    <lineage>
        <taxon>Eukaryota</taxon>
        <taxon>Metazoa</taxon>
        <taxon>Ecdysozoa</taxon>
        <taxon>Nematoda</taxon>
        <taxon>Enoplea</taxon>
        <taxon>Dorylaimia</taxon>
        <taxon>Trichinellida</taxon>
        <taxon>Trichuridae</taxon>
        <taxon>Trichuris</taxon>
    </lineage>
</organism>
<dbReference type="FunFam" id="3.90.190.10:FF:000045">
    <property type="entry name" value="Tyrosine-protein phosphatase non-receptor type 12"/>
    <property type="match status" value="1"/>
</dbReference>
<proteinExistence type="inferred from homology"/>
<evidence type="ECO:0000256" key="1">
    <source>
        <dbReference type="ARBA" id="ARBA00004496"/>
    </source>
</evidence>
<dbReference type="PANTHER" id="PTHR45983">
    <property type="entry name" value="TYROSINE PHOSPHATSE N18, PUTATIVE-RELATED"/>
    <property type="match status" value="1"/>
</dbReference>
<evidence type="ECO:0000256" key="5">
    <source>
        <dbReference type="ARBA" id="ARBA00022801"/>
    </source>
</evidence>
<feature type="compositionally biased region" description="Polar residues" evidence="8">
    <location>
        <begin position="358"/>
        <end position="380"/>
    </location>
</feature>
<feature type="region of interest" description="Disordered" evidence="8">
    <location>
        <begin position="322"/>
        <end position="388"/>
    </location>
</feature>
<dbReference type="SMART" id="SM00404">
    <property type="entry name" value="PTPc_motif"/>
    <property type="match status" value="1"/>
</dbReference>
<dbReference type="InterPro" id="IPR000387">
    <property type="entry name" value="Tyr_Pase_dom"/>
</dbReference>
<feature type="domain" description="Tyrosine-protein phosphatase" evidence="9">
    <location>
        <begin position="40"/>
        <end position="305"/>
    </location>
</feature>
<accession>A0A085LM64</accession>
<evidence type="ECO:0000256" key="2">
    <source>
        <dbReference type="ARBA" id="ARBA00013064"/>
    </source>
</evidence>
<dbReference type="GO" id="GO:0005634">
    <property type="term" value="C:nucleus"/>
    <property type="evidence" value="ECO:0007669"/>
    <property type="project" value="TreeGrafter"/>
</dbReference>
<evidence type="ECO:0000256" key="4">
    <source>
        <dbReference type="ARBA" id="ARBA00022553"/>
    </source>
</evidence>
<dbReference type="PRINTS" id="PR00700">
    <property type="entry name" value="PRTYPHPHTASE"/>
</dbReference>
<dbReference type="Pfam" id="PF00102">
    <property type="entry name" value="Y_phosphatase"/>
    <property type="match status" value="1"/>
</dbReference>
<reference evidence="11 12" key="1">
    <citation type="journal article" date="2014" name="Nat. Genet.">
        <title>Genome and transcriptome of the porcine whipworm Trichuris suis.</title>
        <authorList>
            <person name="Jex A.R."/>
            <person name="Nejsum P."/>
            <person name="Schwarz E.M."/>
            <person name="Hu L."/>
            <person name="Young N.D."/>
            <person name="Hall R.S."/>
            <person name="Korhonen P.K."/>
            <person name="Liao S."/>
            <person name="Thamsborg S."/>
            <person name="Xia J."/>
            <person name="Xu P."/>
            <person name="Wang S."/>
            <person name="Scheerlinck J.P."/>
            <person name="Hofmann A."/>
            <person name="Sternberg P.W."/>
            <person name="Wang J."/>
            <person name="Gasser R.B."/>
        </authorList>
    </citation>
    <scope>NUCLEOTIDE SEQUENCE [LARGE SCALE GENOMIC DNA]</scope>
    <source>
        <strain evidence="11">DCEP-RM93M</strain>
    </source>
</reference>
<dbReference type="InterPro" id="IPR000242">
    <property type="entry name" value="PTP_cat"/>
</dbReference>
<evidence type="ECO:0000259" key="9">
    <source>
        <dbReference type="PROSITE" id="PS50055"/>
    </source>
</evidence>
<dbReference type="SMART" id="SM00194">
    <property type="entry name" value="PTPc"/>
    <property type="match status" value="1"/>
</dbReference>
<comment type="subcellular location">
    <subcellularLocation>
        <location evidence="1">Cytoplasm</location>
    </subcellularLocation>
</comment>
<evidence type="ECO:0000256" key="3">
    <source>
        <dbReference type="ARBA" id="ARBA00022490"/>
    </source>
</evidence>
<feature type="domain" description="Tyrosine specific protein phosphatases" evidence="10">
    <location>
        <begin position="221"/>
        <end position="296"/>
    </location>
</feature>
<sequence length="468" mass="52649">MEATRPTAEPSPATISAVQKFLAEVDSKNRDAESSAFSEYAMQFLKIRLESDDFREMTDFTCDAGGAMENLIKNRYRDVLPYDFNRVKLRLSGSSASDYINASYINGCDGRVGYIATQGPLEHTVDAFWSMIAQCRVKTIIMLCELVEDGKTKCSKYWPSIKDKKSYGNVKVSLVEESKLNIHYTVRRMALRQDNEKREVKQFHFHQWPDHSTPEEIGPLLDFLELVREHQPETNAEPLVVHCSAGCGRTGTFCALDYARCLFKTEKLPAGFSVYGLVYDLRKQRPAMVQTREQYVLLHQSIYMLFKRFLDVLGLNVEMPAASTTNDGGSDEQTKEVGRNETTTTTEGRPPSAKLGEQSDNASSRQNACNSKEKSMNASPEMNEVANSVDKREPAVADVASAESSNVIQFFFIMKMPNLQNMKKYKAVVVVPLEALVRFVPAGAGLVRKDIPVWKENILANGLKHRML</sequence>
<dbReference type="PROSITE" id="PS50055">
    <property type="entry name" value="TYR_PHOSPHATASE_PTP"/>
    <property type="match status" value="1"/>
</dbReference>
<dbReference type="EC" id="3.1.3.48" evidence="2"/>
<dbReference type="Proteomes" id="UP000030764">
    <property type="component" value="Unassembled WGS sequence"/>
</dbReference>
<dbReference type="PANTHER" id="PTHR45983:SF2">
    <property type="entry name" value="PROTEIN-TYROSINE-PHOSPHATASE"/>
    <property type="match status" value="1"/>
</dbReference>
<dbReference type="Gene3D" id="3.90.190.10">
    <property type="entry name" value="Protein tyrosine phosphatase superfamily"/>
    <property type="match status" value="1"/>
</dbReference>
<dbReference type="GO" id="GO:0004726">
    <property type="term" value="F:non-membrane spanning protein tyrosine phosphatase activity"/>
    <property type="evidence" value="ECO:0007669"/>
    <property type="project" value="InterPro"/>
</dbReference>
<keyword evidence="5" id="KW-0378">Hydrolase</keyword>